<gene>
    <name evidence="2" type="ORF">RZO55_02145</name>
</gene>
<sequence length="45" mass="5549">MIRIYQYYLGPVRDMMKAEIMKSHHIHCDETPFVMPENSKQYMWV</sequence>
<keyword evidence="3" id="KW-1185">Reference proteome</keyword>
<comment type="caution">
    <text evidence="2">The sequence shown here is derived from an EMBL/GenBank/DDBJ whole genome shotgun (WGS) entry which is preliminary data.</text>
</comment>
<evidence type="ECO:0000313" key="2">
    <source>
        <dbReference type="EMBL" id="MDW2796388.1"/>
    </source>
</evidence>
<feature type="domain" description="Transposase IS66 central" evidence="1">
    <location>
        <begin position="2"/>
        <end position="45"/>
    </location>
</feature>
<proteinExistence type="predicted"/>
<accession>A0ABU4GFJ2</accession>
<dbReference type="Pfam" id="PF03050">
    <property type="entry name" value="DDE_Tnp_IS66"/>
    <property type="match status" value="1"/>
</dbReference>
<reference evidence="2 3" key="1">
    <citation type="submission" date="2023-10" db="EMBL/GenBank/DDBJ databases">
        <title>A novel Glycoside Hydrolase 43-Like Enzyme from Clostrdium boliviensis is an Endo-xylanase, and a Candidate for Xylooligosaccharides Production from Different Xylan Substrates.</title>
        <authorList>
            <person name="Alvarez M.T."/>
            <person name="Rocabado-Villegas L.R."/>
            <person name="Salas-Veizaga D.M."/>
            <person name="Linares-Pasten J.A."/>
            <person name="Gudmundsdottir E.E."/>
            <person name="Hreggvidsson G.O."/>
            <person name="Adlercreutz P."/>
            <person name="Nordberg Karlsson E."/>
        </authorList>
    </citation>
    <scope>NUCLEOTIDE SEQUENCE [LARGE SCALE GENOMIC DNA]</scope>
    <source>
        <strain evidence="2 3">E-1</strain>
    </source>
</reference>
<name>A0ABU4GFJ2_9CLOT</name>
<dbReference type="Proteomes" id="UP001276854">
    <property type="component" value="Unassembled WGS sequence"/>
</dbReference>
<evidence type="ECO:0000259" key="1">
    <source>
        <dbReference type="Pfam" id="PF03050"/>
    </source>
</evidence>
<organism evidence="2 3">
    <name type="scientific">Clostridium boliviensis</name>
    <dbReference type="NCBI Taxonomy" id="318465"/>
    <lineage>
        <taxon>Bacteria</taxon>
        <taxon>Bacillati</taxon>
        <taxon>Bacillota</taxon>
        <taxon>Clostridia</taxon>
        <taxon>Eubacteriales</taxon>
        <taxon>Clostridiaceae</taxon>
        <taxon>Clostridium</taxon>
    </lineage>
</organism>
<dbReference type="EMBL" id="JAWONS010000037">
    <property type="protein sequence ID" value="MDW2796388.1"/>
    <property type="molecule type" value="Genomic_DNA"/>
</dbReference>
<evidence type="ECO:0000313" key="3">
    <source>
        <dbReference type="Proteomes" id="UP001276854"/>
    </source>
</evidence>
<protein>
    <submittedName>
        <fullName evidence="2">Transposase</fullName>
    </submittedName>
</protein>
<dbReference type="InterPro" id="IPR004291">
    <property type="entry name" value="Transposase_IS66_central"/>
</dbReference>